<dbReference type="SUPFAM" id="SSF88723">
    <property type="entry name" value="PIN domain-like"/>
    <property type="match status" value="1"/>
</dbReference>
<protein>
    <submittedName>
        <fullName evidence="2">PIN domain-containing protein</fullName>
    </submittedName>
</protein>
<reference evidence="2" key="1">
    <citation type="submission" date="2018-10" db="EMBL/GenBank/DDBJ databases">
        <title>Acidithiobacillus sulfuriphilus sp. nov.: an extremely acidophilic sulfur-oxidizing chemolithotroph isolated from a neutral pH environment.</title>
        <authorList>
            <person name="Falagan C."/>
            <person name="Moya-Beltran A."/>
            <person name="Quatrini R."/>
            <person name="Johnson D.B."/>
        </authorList>
    </citation>
    <scope>NUCLEOTIDE SEQUENCE [LARGE SCALE GENOMIC DNA]</scope>
    <source>
        <strain evidence="2">CJ-2</strain>
    </source>
</reference>
<dbReference type="InterPro" id="IPR029060">
    <property type="entry name" value="PIN-like_dom_sf"/>
</dbReference>
<organism evidence="2">
    <name type="scientific">Acidithiobacillus sulfuriphilus</name>
    <dbReference type="NCBI Taxonomy" id="1867749"/>
    <lineage>
        <taxon>Bacteria</taxon>
        <taxon>Pseudomonadati</taxon>
        <taxon>Pseudomonadota</taxon>
        <taxon>Acidithiobacillia</taxon>
        <taxon>Acidithiobacillales</taxon>
        <taxon>Acidithiobacillaceae</taxon>
        <taxon>Acidithiobacillus</taxon>
    </lineage>
</organism>
<dbReference type="Pfam" id="PF01850">
    <property type="entry name" value="PIN"/>
    <property type="match status" value="1"/>
</dbReference>
<name>A0A3M8QZ35_9PROT</name>
<dbReference type="AlphaFoldDB" id="A0A3M8QZ35"/>
<accession>A0A3M8QZ35</accession>
<comment type="caution">
    <text evidence="2">The sequence shown here is derived from an EMBL/GenBank/DDBJ whole genome shotgun (WGS) entry which is preliminary data.</text>
</comment>
<sequence>MFFMGFVSDIVLVELCWTLERSYRLPRAAIVTVLRALLGNSTVTLESPAAVREALTHFAAGAVGFPDCLIVAKALDAGCKQILTFDRRMANLPDVELI</sequence>
<dbReference type="Gene3D" id="3.40.50.1010">
    <property type="entry name" value="5'-nuclease"/>
    <property type="match status" value="1"/>
</dbReference>
<dbReference type="EMBL" id="RIZI01000171">
    <property type="protein sequence ID" value="RNF61051.1"/>
    <property type="molecule type" value="Genomic_DNA"/>
</dbReference>
<dbReference type="InterPro" id="IPR002716">
    <property type="entry name" value="PIN_dom"/>
</dbReference>
<evidence type="ECO:0000313" key="2">
    <source>
        <dbReference type="EMBL" id="RNF61051.1"/>
    </source>
</evidence>
<gene>
    <name evidence="2" type="ORF">EC580_08675</name>
</gene>
<proteinExistence type="predicted"/>
<feature type="domain" description="PIN" evidence="1">
    <location>
        <begin position="6"/>
        <end position="93"/>
    </location>
</feature>
<evidence type="ECO:0000259" key="1">
    <source>
        <dbReference type="Pfam" id="PF01850"/>
    </source>
</evidence>